<dbReference type="eggNOG" id="COG4765">
    <property type="taxonomic scope" value="Bacteria"/>
</dbReference>
<gene>
    <name evidence="1" type="ORF">N508_000012</name>
</gene>
<dbReference type="InterPro" id="IPR019225">
    <property type="entry name" value="DUF2155"/>
</dbReference>
<evidence type="ECO:0000313" key="1">
    <source>
        <dbReference type="EMBL" id="USF22960.1"/>
    </source>
</evidence>
<name>V2Q9J8_9BACT</name>
<proteinExistence type="predicted"/>
<dbReference type="PROSITE" id="PS51257">
    <property type="entry name" value="PROKAR_LIPOPROTEIN"/>
    <property type="match status" value="1"/>
</dbReference>
<keyword evidence="2" id="KW-1185">Reference proteome</keyword>
<sequence>MKGLIALLSITILITACSQNTNRQEFAKAENASPAPAVTPKQSAAGMKLTKPTELLPEITEKYSGIKIEAVNKNDGSKIEITAPFGQKIPIGSTGLEITTSSYFTSFTMVDGGVKNVSMEESNPAAKVIITDNGSQLFDGWLFQEYPDMHPFEHPVWKVVLAGAVKK</sequence>
<protein>
    <submittedName>
        <fullName evidence="1">Uncharacterized protein</fullName>
    </submittedName>
</protein>
<dbReference type="KEGG" id="msch:N508_000012"/>
<organism evidence="1 2">
    <name type="scientific">Mucispirillum schaedleri ASF457</name>
    <dbReference type="NCBI Taxonomy" id="1379858"/>
    <lineage>
        <taxon>Bacteria</taxon>
        <taxon>Pseudomonadati</taxon>
        <taxon>Deferribacterota</taxon>
        <taxon>Deferribacteres</taxon>
        <taxon>Deferribacterales</taxon>
        <taxon>Mucispirillaceae</taxon>
        <taxon>Mucispirillum</taxon>
    </lineage>
</organism>
<evidence type="ECO:0000313" key="2">
    <source>
        <dbReference type="Proteomes" id="UP000017429"/>
    </source>
</evidence>
<reference evidence="1" key="2">
    <citation type="submission" date="2022-05" db="EMBL/GenBank/DDBJ databases">
        <authorList>
            <person name="Proctor A.L."/>
            <person name="Phillips G.J."/>
            <person name="Wannemuehler M.J."/>
        </authorList>
    </citation>
    <scope>NUCLEOTIDE SEQUENCE</scope>
    <source>
        <strain evidence="1">ASF457</strain>
    </source>
</reference>
<reference evidence="1" key="3">
    <citation type="submission" date="2022-06" db="EMBL/GenBank/DDBJ databases">
        <title>Resources to Facilitate Use of the Altered Schaedler Flora (ASF) Mouse Model to Study Microbiome Function.</title>
        <authorList>
            <person name="Proctor A."/>
            <person name="Parvinroo S."/>
            <person name="Richie T."/>
            <person name="Jia X."/>
            <person name="Lee S.T.M."/>
            <person name="Karp P.D."/>
            <person name="Paley S."/>
            <person name="Kostic A.D."/>
            <person name="Pierre J.F."/>
            <person name="Wannemuehler M.J."/>
            <person name="Phillips G.J."/>
        </authorList>
    </citation>
    <scope>NUCLEOTIDE SEQUENCE</scope>
    <source>
        <strain evidence="1">ASF457</strain>
    </source>
</reference>
<dbReference type="RefSeq" id="WP_023276791.1">
    <property type="nucleotide sequence ID" value="NZ_CP097562.1"/>
</dbReference>
<dbReference type="Proteomes" id="UP000017429">
    <property type="component" value="Chromosome"/>
</dbReference>
<accession>V2Q9J8</accession>
<reference evidence="1" key="1">
    <citation type="journal article" date="2014" name="Genome Announc.">
        <title>Draft genome sequences of the altered schaedler flora, a defined bacterial community from gnotobiotic mice.</title>
        <authorList>
            <person name="Wannemuehler M.J."/>
            <person name="Overstreet A.M."/>
            <person name="Ward D.V."/>
            <person name="Phillips G.J."/>
        </authorList>
    </citation>
    <scope>NUCLEOTIDE SEQUENCE</scope>
    <source>
        <strain evidence="1">ASF457</strain>
    </source>
</reference>
<dbReference type="EMBL" id="CP097562">
    <property type="protein sequence ID" value="USF22960.1"/>
    <property type="molecule type" value="Genomic_DNA"/>
</dbReference>
<dbReference type="AlphaFoldDB" id="V2Q9J8"/>
<dbReference type="Pfam" id="PF09923">
    <property type="entry name" value="DUF2155"/>
    <property type="match status" value="1"/>
</dbReference>